<accession>A0AAW8QXN6</accession>
<keyword evidence="2" id="KW-1185">Reference proteome</keyword>
<protein>
    <submittedName>
        <fullName evidence="1">Uncharacterized protein</fullName>
    </submittedName>
</protein>
<name>A0AAW8QXN6_9ALTE</name>
<dbReference type="RefSeq" id="WP_311360629.1">
    <property type="nucleotide sequence ID" value="NZ_JAVRIE010000001.1"/>
</dbReference>
<dbReference type="AlphaFoldDB" id="A0AAW8QXN6"/>
<proteinExistence type="predicted"/>
<reference evidence="1 2" key="1">
    <citation type="submission" date="2023-09" db="EMBL/GenBank/DDBJ databases">
        <authorList>
            <person name="Rey-Velasco X."/>
        </authorList>
    </citation>
    <scope>NUCLEOTIDE SEQUENCE [LARGE SCALE GENOMIC DNA]</scope>
    <source>
        <strain evidence="1 2">W409</strain>
    </source>
</reference>
<dbReference type="EMBL" id="JAVRIE010000001">
    <property type="protein sequence ID" value="MDT0581861.1"/>
    <property type="molecule type" value="Genomic_DNA"/>
</dbReference>
<sequence>MSLIREMKRKYLEYQFKRDKLNIIQEIPTDRFEYIIQTLIEQGWEIAAEYRHKDAWVLRWHGELRKGTSILKCKWKKDELGSIYGPERIIKSIGDDFGFGIRTLPEWSH</sequence>
<comment type="caution">
    <text evidence="1">The sequence shown here is derived from an EMBL/GenBank/DDBJ whole genome shotgun (WGS) entry which is preliminary data.</text>
</comment>
<evidence type="ECO:0000313" key="1">
    <source>
        <dbReference type="EMBL" id="MDT0581861.1"/>
    </source>
</evidence>
<organism evidence="1 2">
    <name type="scientific">Brumicola blandensis</name>
    <dbReference type="NCBI Taxonomy" id="3075611"/>
    <lineage>
        <taxon>Bacteria</taxon>
        <taxon>Pseudomonadati</taxon>
        <taxon>Pseudomonadota</taxon>
        <taxon>Gammaproteobacteria</taxon>
        <taxon>Alteromonadales</taxon>
        <taxon>Alteromonadaceae</taxon>
        <taxon>Brumicola</taxon>
    </lineage>
</organism>
<dbReference type="Proteomes" id="UP001249020">
    <property type="component" value="Unassembled WGS sequence"/>
</dbReference>
<gene>
    <name evidence="1" type="ORF">RM544_04860</name>
</gene>
<evidence type="ECO:0000313" key="2">
    <source>
        <dbReference type="Proteomes" id="UP001249020"/>
    </source>
</evidence>